<dbReference type="Gene3D" id="3.30.390.30">
    <property type="match status" value="1"/>
</dbReference>
<sequence length="1035" mass="112866">MAADGDQETVVVIGNGMVGHKFIEALKEKDPDNKFNVVTFCEENRAAYNRMRLTEYFTNKDPDNLSMSGNYNDNGDGLTEWYQSTPGVECYVGDKALKIDREAKTVISESGREIKYDKAVLATGSYPFVPPTPGVDKKGVFVYRTIDDLENMIQYQKDHGVKAAAVIGGGLLGLEAAKAMYDLGMETHIIEYAPILMCRQIDDAGHAILGGMIEDLGLKIHCNARVTEFLGDEKVAGLTFSNEGWEDLDVGMVVVSAGIRPRDEIARASGIEVHERGGVIVDDLLKTNDEDIYAIGEVALHGGKIYGLVAPGYEMAEAVANTVVGEEQPFTGADMSTKLKLMGVDVASFGRYSGFKEEDDQISMTWNDPFNNAYKKLFFNTAGTKLLGGILVGDASDYTTLLGLQKSDRDLPIAPGVLMAPAAEEGGGAALGVEDMPDDMQVCSCNNVDKGAIFRAVTEDGLTSVGEVKSCTKAGTGCGGCEPMVKDIFAFAMKSSGKEVSTDVCEHFHYTRQELYDIVRATGVKSFDELLDSHGHGDGCEVCKPLVSSILASVNNDMIFNNDGMTLQDTNDRALANMQRGGSYSVIPRVPGGELTPEQLICMGQVAKKYNLYTKVTGGQRIDMFGAEKHQLPSIWAELGEAGLESGHAYGKALRTVKSCVGSTWCRYGVQDAVSFAVRLENRYKGLRSPHKLKSGVSGCVRECAEAQGKDFGLVATENGYNLYVCGNGGAVARHADLLATDISEELCIKYIDRFLMFYIATADRLQRTSAWMEKLEGGIEYLKEVVINDKLGIAEKLDAQMQHVVDTYQDEWATVVNDEERRKAFRQFVNSDHTERGIPFIAMRGQSRPMDWPKDEFIPDLHEEGSKPDQVLTGASSWVRVGSVSDFPTNGGAAVLYGKSQLAVYNVARRNEWYATQNVCPHKRALVLSEGIVGSREGILKVACPLHKNNFDLKSGECLDHMEDDNMRLLTFPVKVEDGGVFLDLPPTAELDQLLATEKVMLSADCFQGSENNFVPVQTNALPTAPQDTAEVSA</sequence>
<evidence type="ECO:0000259" key="21">
    <source>
        <dbReference type="PROSITE" id="PS51296"/>
    </source>
</evidence>
<dbReference type="Gene3D" id="3.50.50.60">
    <property type="entry name" value="FAD/NAD(P)-binding domain"/>
    <property type="match status" value="2"/>
</dbReference>
<dbReference type="PROSITE" id="PS51296">
    <property type="entry name" value="RIESKE"/>
    <property type="match status" value="1"/>
</dbReference>
<dbReference type="STRING" id="2880.D7FTB4"/>
<dbReference type="AlphaFoldDB" id="D7FTB4"/>
<evidence type="ECO:0000256" key="19">
    <source>
        <dbReference type="ARBA" id="ARBA00066907"/>
    </source>
</evidence>
<dbReference type="InterPro" id="IPR007419">
    <property type="entry name" value="BFD-like_2Fe2S-bd_dom"/>
</dbReference>
<dbReference type="Gene3D" id="2.102.10.10">
    <property type="entry name" value="Rieske [2Fe-2S] iron-sulphur domain"/>
    <property type="match status" value="1"/>
</dbReference>
<dbReference type="FunFam" id="3.30.413.10:FF:000007">
    <property type="entry name" value="Nitrite reductase [NAD(P)H] large subunit"/>
    <property type="match status" value="1"/>
</dbReference>
<comment type="catalytic activity">
    <reaction evidence="18">
        <text>NH4(+) + 3 NADP(+) + 2 H2O = nitrite + 3 NADPH + 5 H(+)</text>
        <dbReference type="Rhea" id="RHEA:24632"/>
        <dbReference type="ChEBI" id="CHEBI:15377"/>
        <dbReference type="ChEBI" id="CHEBI:15378"/>
        <dbReference type="ChEBI" id="CHEBI:16301"/>
        <dbReference type="ChEBI" id="CHEBI:28938"/>
        <dbReference type="ChEBI" id="CHEBI:57783"/>
        <dbReference type="ChEBI" id="CHEBI:58349"/>
        <dbReference type="EC" id="1.7.1.4"/>
    </reaction>
</comment>
<evidence type="ECO:0000256" key="14">
    <source>
        <dbReference type="ARBA" id="ARBA00023014"/>
    </source>
</evidence>
<evidence type="ECO:0000313" key="23">
    <source>
        <dbReference type="Proteomes" id="UP000002630"/>
    </source>
</evidence>
<evidence type="ECO:0000256" key="4">
    <source>
        <dbReference type="ARBA" id="ARBA00005096"/>
    </source>
</evidence>
<name>D7FTB4_ECTSI</name>
<keyword evidence="23" id="KW-1185">Reference proteome</keyword>
<dbReference type="Pfam" id="PF18267">
    <property type="entry name" value="Rubredoxin_C"/>
    <property type="match status" value="1"/>
</dbReference>
<dbReference type="InterPro" id="IPR012748">
    <property type="entry name" value="Rieske-like_NirD"/>
</dbReference>
<dbReference type="CDD" id="cd19944">
    <property type="entry name" value="NirB_Fer2_BFD-like_2"/>
    <property type="match status" value="1"/>
</dbReference>
<evidence type="ECO:0000256" key="2">
    <source>
        <dbReference type="ARBA" id="ARBA00001966"/>
    </source>
</evidence>
<keyword evidence="10" id="KW-0479">Metal-binding</keyword>
<dbReference type="PRINTS" id="PR00397">
    <property type="entry name" value="SIROHAEM"/>
</dbReference>
<comment type="catalytic activity">
    <reaction evidence="17">
        <text>NH4(+) + 3 NAD(+) + 2 H2O = nitrite + 3 NADH + 5 H(+)</text>
        <dbReference type="Rhea" id="RHEA:24628"/>
        <dbReference type="ChEBI" id="CHEBI:15377"/>
        <dbReference type="ChEBI" id="CHEBI:15378"/>
        <dbReference type="ChEBI" id="CHEBI:16301"/>
        <dbReference type="ChEBI" id="CHEBI:28938"/>
        <dbReference type="ChEBI" id="CHEBI:57540"/>
        <dbReference type="ChEBI" id="CHEBI:57945"/>
        <dbReference type="EC" id="1.7.1.4"/>
    </reaction>
</comment>
<organism evidence="22 23">
    <name type="scientific">Ectocarpus siliculosus</name>
    <name type="common">Brown alga</name>
    <name type="synonym">Conferva siliculosa</name>
    <dbReference type="NCBI Taxonomy" id="2880"/>
    <lineage>
        <taxon>Eukaryota</taxon>
        <taxon>Sar</taxon>
        <taxon>Stramenopiles</taxon>
        <taxon>Ochrophyta</taxon>
        <taxon>PX clade</taxon>
        <taxon>Phaeophyceae</taxon>
        <taxon>Ectocarpales</taxon>
        <taxon>Ectocarpaceae</taxon>
        <taxon>Ectocarpus</taxon>
    </lineage>
</organism>
<proteinExistence type="inferred from homology"/>
<keyword evidence="12" id="KW-0560">Oxidoreductase</keyword>
<dbReference type="GO" id="GO:0050660">
    <property type="term" value="F:flavin adenine dinucleotide binding"/>
    <property type="evidence" value="ECO:0007669"/>
    <property type="project" value="InterPro"/>
</dbReference>
<dbReference type="InterPro" id="IPR017941">
    <property type="entry name" value="Rieske_2Fe-2S"/>
</dbReference>
<dbReference type="EC" id="1.7.1.4" evidence="19"/>
<dbReference type="SUPFAM" id="SSF56014">
    <property type="entry name" value="Nitrite and sulphite reductase 4Fe-4S domain-like"/>
    <property type="match status" value="1"/>
</dbReference>
<dbReference type="InterPro" id="IPR036922">
    <property type="entry name" value="Rieske_2Fe-2S_sf"/>
</dbReference>
<evidence type="ECO:0000313" key="22">
    <source>
        <dbReference type="EMBL" id="CBJ31380.1"/>
    </source>
</evidence>
<evidence type="ECO:0000256" key="20">
    <source>
        <dbReference type="ARBA" id="ARBA00070300"/>
    </source>
</evidence>
<evidence type="ECO:0000256" key="10">
    <source>
        <dbReference type="ARBA" id="ARBA00022723"/>
    </source>
</evidence>
<dbReference type="InterPro" id="IPR023753">
    <property type="entry name" value="FAD/NAD-binding_dom"/>
</dbReference>
<dbReference type="InterPro" id="IPR036188">
    <property type="entry name" value="FAD/NAD-bd_sf"/>
</dbReference>
<keyword evidence="14" id="KW-0411">Iron-sulfur</keyword>
<gene>
    <name evidence="22" type="ORF">Esi_0249_0028</name>
</gene>
<keyword evidence="15" id="KW-0534">Nitrate assimilation</keyword>
<protein>
    <recommendedName>
        <fullName evidence="20">Nitrite reductase [NAD(P)H]</fullName>
        <ecNumber evidence="19">1.7.1.4</ecNumber>
    </recommendedName>
</protein>
<dbReference type="InterPro" id="IPR016156">
    <property type="entry name" value="FAD/NAD-linked_Rdtase_dimer_sf"/>
</dbReference>
<dbReference type="NCBIfam" id="TIGR02378">
    <property type="entry name" value="nirD_assim_sml"/>
    <property type="match status" value="1"/>
</dbReference>
<feature type="domain" description="Rieske" evidence="21">
    <location>
        <begin position="879"/>
        <end position="984"/>
    </location>
</feature>
<comment type="cofactor">
    <cofactor evidence="3">
        <name>FAD</name>
        <dbReference type="ChEBI" id="CHEBI:57692"/>
    </cofactor>
</comment>
<dbReference type="GO" id="GO:0046872">
    <property type="term" value="F:metal ion binding"/>
    <property type="evidence" value="ECO:0007669"/>
    <property type="project" value="UniProtKB-KW"/>
</dbReference>
<dbReference type="NCBIfam" id="NF011565">
    <property type="entry name" value="PRK14989.1"/>
    <property type="match status" value="1"/>
</dbReference>
<keyword evidence="6" id="KW-0004">4Fe-4S</keyword>
<dbReference type="InParanoid" id="D7FTB4"/>
<dbReference type="Gene3D" id="3.30.413.10">
    <property type="entry name" value="Sulfite Reductase Hemoprotein, domain 1"/>
    <property type="match status" value="1"/>
</dbReference>
<keyword evidence="9" id="KW-0001">2Fe-2S</keyword>
<dbReference type="InterPro" id="IPR036136">
    <property type="entry name" value="Nit/Sulf_reduc_fer-like_dom_sf"/>
</dbReference>
<dbReference type="InterPro" id="IPR041854">
    <property type="entry name" value="BFD-like_2Fe2S-bd_dom_sf"/>
</dbReference>
<evidence type="ECO:0000256" key="9">
    <source>
        <dbReference type="ARBA" id="ARBA00022714"/>
    </source>
</evidence>
<dbReference type="InterPro" id="IPR052034">
    <property type="entry name" value="NasD-like"/>
</dbReference>
<evidence type="ECO:0000256" key="3">
    <source>
        <dbReference type="ARBA" id="ARBA00001974"/>
    </source>
</evidence>
<dbReference type="Gene3D" id="1.10.10.1100">
    <property type="entry name" value="BFD-like [2Fe-2S]-binding domain"/>
    <property type="match status" value="1"/>
</dbReference>
<comment type="cofactor">
    <cofactor evidence="16">
        <name>[2Fe-2S] cluster</name>
        <dbReference type="ChEBI" id="CHEBI:190135"/>
    </cofactor>
</comment>
<dbReference type="PANTHER" id="PTHR43809">
    <property type="entry name" value="NITRITE REDUCTASE (NADH) LARGE SUBUNIT"/>
    <property type="match status" value="1"/>
</dbReference>
<dbReference type="InterPro" id="IPR005117">
    <property type="entry name" value="NiRdtase/SiRdtase_haem-b_fer"/>
</dbReference>
<dbReference type="PROSITE" id="PS00365">
    <property type="entry name" value="NIR_SIR"/>
    <property type="match status" value="1"/>
</dbReference>
<dbReference type="Pfam" id="PF07992">
    <property type="entry name" value="Pyr_redox_2"/>
    <property type="match status" value="1"/>
</dbReference>
<dbReference type="CDD" id="cd19943">
    <property type="entry name" value="NirB_Fer2_BFD-like_1"/>
    <property type="match status" value="1"/>
</dbReference>
<dbReference type="EMBL" id="FN649760">
    <property type="protein sequence ID" value="CBJ31380.1"/>
    <property type="molecule type" value="Genomic_DNA"/>
</dbReference>
<evidence type="ECO:0000256" key="12">
    <source>
        <dbReference type="ARBA" id="ARBA00023002"/>
    </source>
</evidence>
<dbReference type="FunFam" id="1.10.10.1100:FF:000002">
    <property type="entry name" value="Nitrite reductase large subunit"/>
    <property type="match status" value="1"/>
</dbReference>
<keyword evidence="7" id="KW-0349">Heme</keyword>
<keyword evidence="8" id="KW-0285">Flavoprotein</keyword>
<dbReference type="eggNOG" id="KOG1336">
    <property type="taxonomic scope" value="Eukaryota"/>
</dbReference>
<dbReference type="Pfam" id="PF13806">
    <property type="entry name" value="Rieske_2"/>
    <property type="match status" value="1"/>
</dbReference>
<dbReference type="UniPathway" id="UPA00653"/>
<dbReference type="InterPro" id="IPR012744">
    <property type="entry name" value="Nitri_red_NirB"/>
</dbReference>
<evidence type="ECO:0000256" key="6">
    <source>
        <dbReference type="ARBA" id="ARBA00022485"/>
    </source>
</evidence>
<dbReference type="GO" id="GO:0020037">
    <property type="term" value="F:heme binding"/>
    <property type="evidence" value="ECO:0007669"/>
    <property type="project" value="InterPro"/>
</dbReference>
<dbReference type="GO" id="GO:0042128">
    <property type="term" value="P:nitrate assimilation"/>
    <property type="evidence" value="ECO:0007669"/>
    <property type="project" value="UniProtKB-UniPathway"/>
</dbReference>
<dbReference type="NCBIfam" id="TIGR02374">
    <property type="entry name" value="nitri_red_nirB"/>
    <property type="match status" value="1"/>
</dbReference>
<accession>D7FTB4</accession>
<dbReference type="Proteomes" id="UP000002630">
    <property type="component" value="Unassembled WGS sequence"/>
</dbReference>
<dbReference type="SUPFAM" id="SSF55124">
    <property type="entry name" value="Nitrite/Sulfite reductase N-terminal domain-like"/>
    <property type="match status" value="1"/>
</dbReference>
<dbReference type="OrthoDB" id="432169at2759"/>
<evidence type="ECO:0000256" key="16">
    <source>
        <dbReference type="ARBA" id="ARBA00034078"/>
    </source>
</evidence>
<keyword evidence="11" id="KW-0274">FAD</keyword>
<dbReference type="InterPro" id="IPR045854">
    <property type="entry name" value="NO2/SO3_Rdtase_4Fe4S_sf"/>
</dbReference>
<evidence type="ECO:0000256" key="17">
    <source>
        <dbReference type="ARBA" id="ARBA00050114"/>
    </source>
</evidence>
<dbReference type="InterPro" id="IPR041575">
    <property type="entry name" value="Rubredoxin_C"/>
</dbReference>
<evidence type="ECO:0000256" key="18">
    <source>
        <dbReference type="ARBA" id="ARBA00051413"/>
    </source>
</evidence>
<dbReference type="GO" id="GO:0051537">
    <property type="term" value="F:2 iron, 2 sulfur cluster binding"/>
    <property type="evidence" value="ECO:0007669"/>
    <property type="project" value="UniProtKB-KW"/>
</dbReference>
<dbReference type="SUPFAM" id="SSF51905">
    <property type="entry name" value="FAD/NAD(P)-binding domain"/>
    <property type="match status" value="2"/>
</dbReference>
<comment type="pathway">
    <text evidence="4">Nitrogen metabolism; nitrate reduction (assimilation).</text>
</comment>
<dbReference type="GO" id="GO:0015980">
    <property type="term" value="P:energy derivation by oxidation of organic compounds"/>
    <property type="evidence" value="ECO:0007669"/>
    <property type="project" value="UniProtKB-ARBA"/>
</dbReference>
<dbReference type="Pfam" id="PF01077">
    <property type="entry name" value="NIR_SIR"/>
    <property type="match status" value="1"/>
</dbReference>
<evidence type="ECO:0000256" key="7">
    <source>
        <dbReference type="ARBA" id="ARBA00022617"/>
    </source>
</evidence>
<evidence type="ECO:0000256" key="15">
    <source>
        <dbReference type="ARBA" id="ARBA00023063"/>
    </source>
</evidence>
<dbReference type="PANTHER" id="PTHR43809:SF1">
    <property type="entry name" value="NITRITE REDUCTASE (NADH) LARGE SUBUNIT"/>
    <property type="match status" value="1"/>
</dbReference>
<keyword evidence="13" id="KW-0408">Iron</keyword>
<evidence type="ECO:0000256" key="1">
    <source>
        <dbReference type="ARBA" id="ARBA00001929"/>
    </source>
</evidence>
<dbReference type="InterPro" id="IPR006067">
    <property type="entry name" value="NO2/SO3_Rdtase_4Fe4S_dom"/>
</dbReference>
<comment type="cofactor">
    <cofactor evidence="1">
        <name>siroheme</name>
        <dbReference type="ChEBI" id="CHEBI:60052"/>
    </cofactor>
</comment>
<dbReference type="InterPro" id="IPR006066">
    <property type="entry name" value="NO2/SO3_Rdtase_FeS/sirohaem_BS"/>
</dbReference>
<dbReference type="SUPFAM" id="SSF50022">
    <property type="entry name" value="ISP domain"/>
    <property type="match status" value="1"/>
</dbReference>
<evidence type="ECO:0000256" key="11">
    <source>
        <dbReference type="ARBA" id="ARBA00022827"/>
    </source>
</evidence>
<dbReference type="Pfam" id="PF04324">
    <property type="entry name" value="Fer2_BFD"/>
    <property type="match status" value="1"/>
</dbReference>
<evidence type="ECO:0000256" key="8">
    <source>
        <dbReference type="ARBA" id="ARBA00022630"/>
    </source>
</evidence>
<dbReference type="PRINTS" id="PR00368">
    <property type="entry name" value="FADPNR"/>
</dbReference>
<dbReference type="Pfam" id="PF03460">
    <property type="entry name" value="NIR_SIR_ferr"/>
    <property type="match status" value="1"/>
</dbReference>
<evidence type="ECO:0000256" key="5">
    <source>
        <dbReference type="ARBA" id="ARBA00010429"/>
    </source>
</evidence>
<evidence type="ECO:0000256" key="13">
    <source>
        <dbReference type="ARBA" id="ARBA00023004"/>
    </source>
</evidence>
<reference evidence="22 23" key="1">
    <citation type="journal article" date="2010" name="Nature">
        <title>The Ectocarpus genome and the independent evolution of multicellularity in brown algae.</title>
        <authorList>
            <person name="Cock J.M."/>
            <person name="Sterck L."/>
            <person name="Rouze P."/>
            <person name="Scornet D."/>
            <person name="Allen A.E."/>
            <person name="Amoutzias G."/>
            <person name="Anthouard V."/>
            <person name="Artiguenave F."/>
            <person name="Aury J.M."/>
            <person name="Badger J.H."/>
            <person name="Beszteri B."/>
            <person name="Billiau K."/>
            <person name="Bonnet E."/>
            <person name="Bothwell J.H."/>
            <person name="Bowler C."/>
            <person name="Boyen C."/>
            <person name="Brownlee C."/>
            <person name="Carrano C.J."/>
            <person name="Charrier B."/>
            <person name="Cho G.Y."/>
            <person name="Coelho S.M."/>
            <person name="Collen J."/>
            <person name="Corre E."/>
            <person name="Da Silva C."/>
            <person name="Delage L."/>
            <person name="Delaroque N."/>
            <person name="Dittami S.M."/>
            <person name="Doulbeau S."/>
            <person name="Elias M."/>
            <person name="Farnham G."/>
            <person name="Gachon C.M."/>
            <person name="Gschloessl B."/>
            <person name="Heesch S."/>
            <person name="Jabbari K."/>
            <person name="Jubin C."/>
            <person name="Kawai H."/>
            <person name="Kimura K."/>
            <person name="Kloareg B."/>
            <person name="Kupper F.C."/>
            <person name="Lang D."/>
            <person name="Le Bail A."/>
            <person name="Leblanc C."/>
            <person name="Lerouge P."/>
            <person name="Lohr M."/>
            <person name="Lopez P.J."/>
            <person name="Martens C."/>
            <person name="Maumus F."/>
            <person name="Michel G."/>
            <person name="Miranda-Saavedra D."/>
            <person name="Morales J."/>
            <person name="Moreau H."/>
            <person name="Motomura T."/>
            <person name="Nagasato C."/>
            <person name="Napoli C.A."/>
            <person name="Nelson D.R."/>
            <person name="Nyvall-Collen P."/>
            <person name="Peters A.F."/>
            <person name="Pommier C."/>
            <person name="Potin P."/>
            <person name="Poulain J."/>
            <person name="Quesneville H."/>
            <person name="Read B."/>
            <person name="Rensing S.A."/>
            <person name="Ritter A."/>
            <person name="Rousvoal S."/>
            <person name="Samanta M."/>
            <person name="Samson G."/>
            <person name="Schroeder D.C."/>
            <person name="Segurens B."/>
            <person name="Strittmatter M."/>
            <person name="Tonon T."/>
            <person name="Tregear J.W."/>
            <person name="Valentin K."/>
            <person name="von Dassow P."/>
            <person name="Yamagishi T."/>
            <person name="Van de Peer Y."/>
            <person name="Wincker P."/>
        </authorList>
    </citation>
    <scope>NUCLEOTIDE SEQUENCE [LARGE SCALE GENOMIC DNA]</scope>
    <source>
        <strain evidence="23">Ec32 / CCAP1310/4</strain>
    </source>
</reference>
<dbReference type="GO" id="GO:0008942">
    <property type="term" value="F:nitrite reductase [NAD(P)H] activity"/>
    <property type="evidence" value="ECO:0007669"/>
    <property type="project" value="UniProtKB-EC"/>
</dbReference>
<dbReference type="CDD" id="cd03529">
    <property type="entry name" value="Rieske_NirD"/>
    <property type="match status" value="1"/>
</dbReference>
<dbReference type="GO" id="GO:0051539">
    <property type="term" value="F:4 iron, 4 sulfur cluster binding"/>
    <property type="evidence" value="ECO:0007669"/>
    <property type="project" value="UniProtKB-KW"/>
</dbReference>
<dbReference type="GO" id="GO:0050661">
    <property type="term" value="F:NADP binding"/>
    <property type="evidence" value="ECO:0007669"/>
    <property type="project" value="InterPro"/>
</dbReference>
<comment type="similarity">
    <text evidence="5">Belongs to the nitrite and sulfite reductase 4Fe-4S domain family.</text>
</comment>
<comment type="cofactor">
    <cofactor evidence="2">
        <name>[4Fe-4S] cluster</name>
        <dbReference type="ChEBI" id="CHEBI:49883"/>
    </cofactor>
</comment>